<feature type="domain" description="AAA+ ATPase" evidence="1">
    <location>
        <begin position="137"/>
        <end position="285"/>
    </location>
</feature>
<dbReference type="Pfam" id="PF00004">
    <property type="entry name" value="AAA"/>
    <property type="match status" value="1"/>
</dbReference>
<dbReference type="SUPFAM" id="SSF52540">
    <property type="entry name" value="P-loop containing nucleoside triphosphate hydrolases"/>
    <property type="match status" value="1"/>
</dbReference>
<keyword evidence="2" id="KW-0378">Hydrolase</keyword>
<organism evidence="2 3">
    <name type="scientific">Candidatus Gottesmanbacteria bacterium GW2011_GWA2_47_9</name>
    <dbReference type="NCBI Taxonomy" id="1618445"/>
    <lineage>
        <taxon>Bacteria</taxon>
        <taxon>Candidatus Gottesmaniibacteriota</taxon>
    </lineage>
</organism>
<comment type="caution">
    <text evidence="2">The sequence shown here is derived from an EMBL/GenBank/DDBJ whole genome shotgun (WGS) entry which is preliminary data.</text>
</comment>
<dbReference type="PANTHER" id="PTHR43718:SF2">
    <property type="entry name" value="LON PROTEASE HOMOLOG, MITOCHONDRIAL"/>
    <property type="match status" value="1"/>
</dbReference>
<dbReference type="GO" id="GO:0016887">
    <property type="term" value="F:ATP hydrolysis activity"/>
    <property type="evidence" value="ECO:0007669"/>
    <property type="project" value="InterPro"/>
</dbReference>
<evidence type="ECO:0000313" key="3">
    <source>
        <dbReference type="Proteomes" id="UP000034739"/>
    </source>
</evidence>
<dbReference type="InterPro" id="IPR027417">
    <property type="entry name" value="P-loop_NTPase"/>
</dbReference>
<keyword evidence="2" id="KW-0645">Protease</keyword>
<dbReference type="InterPro" id="IPR003593">
    <property type="entry name" value="AAA+_ATPase"/>
</dbReference>
<gene>
    <name evidence="2" type="ORF">UY16_C0017G0004</name>
</gene>
<dbReference type="EMBL" id="LCOY01000017">
    <property type="protein sequence ID" value="KKU87846.1"/>
    <property type="molecule type" value="Genomic_DNA"/>
</dbReference>
<dbReference type="SMART" id="SM00382">
    <property type="entry name" value="AAA"/>
    <property type="match status" value="1"/>
</dbReference>
<protein>
    <submittedName>
        <fullName evidence="2">Lon protease 2</fullName>
    </submittedName>
</protein>
<dbReference type="InterPro" id="IPR054594">
    <property type="entry name" value="Lon_lid"/>
</dbReference>
<name>A0A0G1U1B4_9BACT</name>
<accession>A0A0G1U1B4</accession>
<dbReference type="Proteomes" id="UP000034739">
    <property type="component" value="Unassembled WGS sequence"/>
</dbReference>
<dbReference type="GO" id="GO:0004176">
    <property type="term" value="F:ATP-dependent peptidase activity"/>
    <property type="evidence" value="ECO:0007669"/>
    <property type="project" value="InterPro"/>
</dbReference>
<dbReference type="GO" id="GO:0004252">
    <property type="term" value="F:serine-type endopeptidase activity"/>
    <property type="evidence" value="ECO:0007669"/>
    <property type="project" value="InterPro"/>
</dbReference>
<sequence length="371" mass="41933">MSKLSDEVSSLKKKIAEAKIPPDLEARVLGNLEEITRLEQDISARVHIEQMLRYIDWVIALPWEVRTRDVLDLTKAKEILEKHHYGLQPVKDRILEYLAVLHLNSERWENERQVAVEDKKGEVTSDAKLSHAILARRAPILCLVGLVGTGKTTLAKSIAEAMGRRFVRIPFGGMSDALDLRGQSRVRPDAEIGLILKGLRYAGSKNPVILLDEIDRVAEVSRGDIMGVLVELLDPEQNQAFRDHYLDHPFDLSEVLFIATANNTTNIATAVLDRLEPIQMPSYTDEEKITIARDYVLPQLLRESGLTSENLSIDDAIWAKLVRPMGYDAGIRSLERTMNALCRRVARLMVEGKGKSFKITEENIKEFIESY</sequence>
<dbReference type="Gene3D" id="1.10.8.60">
    <property type="match status" value="1"/>
</dbReference>
<dbReference type="InterPro" id="IPR027065">
    <property type="entry name" value="Lon_Prtase"/>
</dbReference>
<dbReference type="PANTHER" id="PTHR43718">
    <property type="entry name" value="LON PROTEASE"/>
    <property type="match status" value="1"/>
</dbReference>
<evidence type="ECO:0000259" key="1">
    <source>
        <dbReference type="SMART" id="SM00382"/>
    </source>
</evidence>
<dbReference type="Pfam" id="PF22667">
    <property type="entry name" value="Lon_lid"/>
    <property type="match status" value="1"/>
</dbReference>
<dbReference type="AlphaFoldDB" id="A0A0G1U1B4"/>
<dbReference type="InterPro" id="IPR003959">
    <property type="entry name" value="ATPase_AAA_core"/>
</dbReference>
<dbReference type="PATRIC" id="fig|1618445.3.peg.574"/>
<evidence type="ECO:0000313" key="2">
    <source>
        <dbReference type="EMBL" id="KKU87846.1"/>
    </source>
</evidence>
<proteinExistence type="predicted"/>
<dbReference type="GO" id="GO:0006515">
    <property type="term" value="P:protein quality control for misfolded or incompletely synthesized proteins"/>
    <property type="evidence" value="ECO:0007669"/>
    <property type="project" value="TreeGrafter"/>
</dbReference>
<reference evidence="2 3" key="1">
    <citation type="journal article" date="2015" name="Nature">
        <title>rRNA introns, odd ribosomes, and small enigmatic genomes across a large radiation of phyla.</title>
        <authorList>
            <person name="Brown C.T."/>
            <person name="Hug L.A."/>
            <person name="Thomas B.C."/>
            <person name="Sharon I."/>
            <person name="Castelle C.J."/>
            <person name="Singh A."/>
            <person name="Wilkins M.J."/>
            <person name="Williams K.H."/>
            <person name="Banfield J.F."/>
        </authorList>
    </citation>
    <scope>NUCLEOTIDE SEQUENCE [LARGE SCALE GENOMIC DNA]</scope>
</reference>
<dbReference type="Gene3D" id="3.40.50.300">
    <property type="entry name" value="P-loop containing nucleotide triphosphate hydrolases"/>
    <property type="match status" value="1"/>
</dbReference>
<dbReference type="GO" id="GO:0005524">
    <property type="term" value="F:ATP binding"/>
    <property type="evidence" value="ECO:0007669"/>
    <property type="project" value="InterPro"/>
</dbReference>